<dbReference type="Proteomes" id="UP000078447">
    <property type="component" value="Unassembled WGS sequence"/>
</dbReference>
<protein>
    <recommendedName>
        <fullName evidence="3">Tetratricopeptide repeat protein</fullName>
    </recommendedName>
</protein>
<organism evidence="1 2">
    <name type="scientific">Exiguobacterium undae</name>
    <dbReference type="NCBI Taxonomy" id="169177"/>
    <lineage>
        <taxon>Bacteria</taxon>
        <taxon>Bacillati</taxon>
        <taxon>Bacillota</taxon>
        <taxon>Bacilli</taxon>
        <taxon>Bacillales</taxon>
        <taxon>Bacillales Family XII. Incertae Sedis</taxon>
        <taxon>Exiguobacterium</taxon>
    </lineage>
</organism>
<reference evidence="1 2" key="1">
    <citation type="submission" date="2016-03" db="EMBL/GenBank/DDBJ databases">
        <authorList>
            <person name="Cho S.-Y."/>
            <person name="Lim S."/>
            <person name="Kim H."/>
            <person name="Soh E.H."/>
            <person name="Moon J.S."/>
        </authorList>
    </citation>
    <scope>NUCLEOTIDE SEQUENCE [LARGE SCALE GENOMIC DNA]</scope>
    <source>
        <strain evidence="1 2">KCTC 3810</strain>
    </source>
</reference>
<evidence type="ECO:0000313" key="1">
    <source>
        <dbReference type="EMBL" id="OAN15652.1"/>
    </source>
</evidence>
<proteinExistence type="predicted"/>
<keyword evidence="2" id="KW-1185">Reference proteome</keyword>
<accession>A0ABX2VBQ2</accession>
<name>A0ABX2VBQ2_9BACL</name>
<gene>
    <name evidence="1" type="ORF">A3783_06875</name>
</gene>
<evidence type="ECO:0008006" key="3">
    <source>
        <dbReference type="Google" id="ProtNLM"/>
    </source>
</evidence>
<comment type="caution">
    <text evidence="1">The sequence shown here is derived from an EMBL/GenBank/DDBJ whole genome shotgun (WGS) entry which is preliminary data.</text>
</comment>
<evidence type="ECO:0000313" key="2">
    <source>
        <dbReference type="Proteomes" id="UP000078447"/>
    </source>
</evidence>
<dbReference type="EMBL" id="LVVL01000001">
    <property type="protein sequence ID" value="OAN15652.1"/>
    <property type="molecule type" value="Genomic_DNA"/>
</dbReference>
<sequence length="82" mass="9515">MLLHIGMLYLELGEEQEASQHFIKGLTIVEAMELEYAPQFLAILQVIQRQETPMVADYWLQNFTNRIVDHPKFKRTIAGLAL</sequence>